<evidence type="ECO:0000259" key="8">
    <source>
        <dbReference type="PROSITE" id="PS50850"/>
    </source>
</evidence>
<evidence type="ECO:0000256" key="7">
    <source>
        <dbReference type="SAM" id="Phobius"/>
    </source>
</evidence>
<evidence type="ECO:0000313" key="9">
    <source>
        <dbReference type="EMBL" id="RCK50816.1"/>
    </source>
</evidence>
<dbReference type="Proteomes" id="UP000252517">
    <property type="component" value="Unassembled WGS sequence"/>
</dbReference>
<comment type="caution">
    <text evidence="9">The sequence shown here is derived from an EMBL/GenBank/DDBJ whole genome shotgun (WGS) entry which is preliminary data.</text>
</comment>
<feature type="transmembrane region" description="Helical" evidence="7">
    <location>
        <begin position="386"/>
        <end position="408"/>
    </location>
</feature>
<evidence type="ECO:0000256" key="6">
    <source>
        <dbReference type="ARBA" id="ARBA00023136"/>
    </source>
</evidence>
<comment type="subcellular location">
    <subcellularLocation>
        <location evidence="1">Cell membrane</location>
        <topology evidence="1">Multi-pass membrane protein</topology>
    </subcellularLocation>
</comment>
<proteinExistence type="predicted"/>
<feature type="transmembrane region" description="Helical" evidence="7">
    <location>
        <begin position="168"/>
        <end position="189"/>
    </location>
</feature>
<dbReference type="InterPro" id="IPR020846">
    <property type="entry name" value="MFS_dom"/>
</dbReference>
<dbReference type="Pfam" id="PF07690">
    <property type="entry name" value="MFS_1"/>
    <property type="match status" value="1"/>
</dbReference>
<keyword evidence="5 7" id="KW-1133">Transmembrane helix</keyword>
<feature type="transmembrane region" description="Helical" evidence="7">
    <location>
        <begin position="294"/>
        <end position="314"/>
    </location>
</feature>
<organism evidence="9 10">
    <name type="scientific">Thalassospira profundimaris</name>
    <dbReference type="NCBI Taxonomy" id="502049"/>
    <lineage>
        <taxon>Bacteria</taxon>
        <taxon>Pseudomonadati</taxon>
        <taxon>Pseudomonadota</taxon>
        <taxon>Alphaproteobacteria</taxon>
        <taxon>Rhodospirillales</taxon>
        <taxon>Thalassospiraceae</taxon>
        <taxon>Thalassospira</taxon>
    </lineage>
</organism>
<protein>
    <submittedName>
        <fullName evidence="9">MFS transporter</fullName>
    </submittedName>
</protein>
<sequence>MPVHARIPLRWKIHILFIIQLVSMGAMEMSGPFWPVHLRALAGSDQIFTIASIGVYVGPMLGIMLTSTFWGRLGDRYGHKAMMIRALAGLAITQLALAWSNDVFVILLLRFLQGACAGYIAPAQAYGVSIENPARRAKLFAYLQVSTNLGSLLGALIGGVILDHAAFFWINFSAGLMCVGCIGAVAILLPTVSAARRHDTAPTKTTTAKNTPSNAPAASLSVLRSPQILSLLTILGVLLMARMVTQSPFSIYVLSTFDVGNWLVGLCYGLLAMGFVVSASFWARHFENRDMGDVLARMCAIIAGCVIVTLVAGLTRSVPVFTVMYFSWGVLLGATTPVLTALISRAAGENHQGHVLGIAQSSSQFASITGIALGGLFSQSVGLSKIYFFVAFIYFIGLGITATVRIAMMRQNTVARLPGE</sequence>
<keyword evidence="3" id="KW-1003">Cell membrane</keyword>
<feature type="transmembrane region" description="Helical" evidence="7">
    <location>
        <begin position="47"/>
        <end position="70"/>
    </location>
</feature>
<feature type="domain" description="Major facilitator superfamily (MFS) profile" evidence="8">
    <location>
        <begin position="9"/>
        <end position="414"/>
    </location>
</feature>
<keyword evidence="6 7" id="KW-0472">Membrane</keyword>
<feature type="transmembrane region" description="Helical" evidence="7">
    <location>
        <begin position="9"/>
        <end position="27"/>
    </location>
</feature>
<evidence type="ECO:0000256" key="2">
    <source>
        <dbReference type="ARBA" id="ARBA00022448"/>
    </source>
</evidence>
<dbReference type="InterPro" id="IPR011701">
    <property type="entry name" value="MFS"/>
</dbReference>
<dbReference type="OrthoDB" id="9764259at2"/>
<evidence type="ECO:0000256" key="3">
    <source>
        <dbReference type="ARBA" id="ARBA00022475"/>
    </source>
</evidence>
<evidence type="ECO:0000256" key="5">
    <source>
        <dbReference type="ARBA" id="ARBA00022989"/>
    </source>
</evidence>
<feature type="transmembrane region" description="Helical" evidence="7">
    <location>
        <begin position="320"/>
        <end position="343"/>
    </location>
</feature>
<name>A0A367XAY0_9PROT</name>
<feature type="transmembrane region" description="Helical" evidence="7">
    <location>
        <begin position="82"/>
        <end position="99"/>
    </location>
</feature>
<keyword evidence="4 7" id="KW-0812">Transmembrane</keyword>
<keyword evidence="2" id="KW-0813">Transport</keyword>
<reference evidence="9 10" key="1">
    <citation type="submission" date="2014-07" db="EMBL/GenBank/DDBJ databases">
        <title>Draft genome sequence of Thalassospira profundimaris S25-3-2.</title>
        <authorList>
            <person name="Lai Q."/>
            <person name="Shao Z."/>
        </authorList>
    </citation>
    <scope>NUCLEOTIDE SEQUENCE [LARGE SCALE GENOMIC DNA]</scope>
    <source>
        <strain evidence="9 10">S25-3-2</strain>
    </source>
</reference>
<dbReference type="GO" id="GO:0022857">
    <property type="term" value="F:transmembrane transporter activity"/>
    <property type="evidence" value="ECO:0007669"/>
    <property type="project" value="InterPro"/>
</dbReference>
<gene>
    <name evidence="9" type="ORF">TH25_11115</name>
</gene>
<dbReference type="PANTHER" id="PTHR43414:SF1">
    <property type="entry name" value="PEPTIDE PERMEASE"/>
    <property type="match status" value="1"/>
</dbReference>
<dbReference type="PANTHER" id="PTHR43414">
    <property type="entry name" value="MULTIDRUG RESISTANCE PROTEIN MDTG"/>
    <property type="match status" value="1"/>
</dbReference>
<dbReference type="AlphaFoldDB" id="A0A367XAY0"/>
<feature type="transmembrane region" description="Helical" evidence="7">
    <location>
        <begin position="105"/>
        <end position="127"/>
    </location>
</feature>
<dbReference type="Gene3D" id="1.20.1250.20">
    <property type="entry name" value="MFS general substrate transporter like domains"/>
    <property type="match status" value="1"/>
</dbReference>
<evidence type="ECO:0000256" key="4">
    <source>
        <dbReference type="ARBA" id="ARBA00022692"/>
    </source>
</evidence>
<feature type="transmembrane region" description="Helical" evidence="7">
    <location>
        <begin position="355"/>
        <end position="374"/>
    </location>
</feature>
<dbReference type="InterPro" id="IPR036259">
    <property type="entry name" value="MFS_trans_sf"/>
</dbReference>
<feature type="transmembrane region" description="Helical" evidence="7">
    <location>
        <begin position="259"/>
        <end position="282"/>
    </location>
</feature>
<feature type="transmembrane region" description="Helical" evidence="7">
    <location>
        <begin position="139"/>
        <end position="162"/>
    </location>
</feature>
<dbReference type="GO" id="GO:0005886">
    <property type="term" value="C:plasma membrane"/>
    <property type="evidence" value="ECO:0007669"/>
    <property type="project" value="UniProtKB-SubCell"/>
</dbReference>
<evidence type="ECO:0000256" key="1">
    <source>
        <dbReference type="ARBA" id="ARBA00004651"/>
    </source>
</evidence>
<dbReference type="PROSITE" id="PS50850">
    <property type="entry name" value="MFS"/>
    <property type="match status" value="1"/>
</dbReference>
<accession>A0A367XAY0</accession>
<evidence type="ECO:0000313" key="10">
    <source>
        <dbReference type="Proteomes" id="UP000252517"/>
    </source>
</evidence>
<feature type="transmembrane region" description="Helical" evidence="7">
    <location>
        <begin position="228"/>
        <end position="253"/>
    </location>
</feature>
<dbReference type="SUPFAM" id="SSF103473">
    <property type="entry name" value="MFS general substrate transporter"/>
    <property type="match status" value="1"/>
</dbReference>
<dbReference type="EMBL" id="JPWH01000007">
    <property type="protein sequence ID" value="RCK50816.1"/>
    <property type="molecule type" value="Genomic_DNA"/>
</dbReference>